<dbReference type="RefSeq" id="WP_184260370.1">
    <property type="nucleotide sequence ID" value="NZ_JACIIX010000001.1"/>
</dbReference>
<evidence type="ECO:0000313" key="6">
    <source>
        <dbReference type="Proteomes" id="UP000544872"/>
    </source>
</evidence>
<comment type="subcellular location">
    <subcellularLocation>
        <location evidence="4">Cytoplasm</location>
    </subcellularLocation>
</comment>
<dbReference type="Gene3D" id="3.40.630.70">
    <property type="entry name" value="Leucyl/phenylalanyl-tRNA-protein transferase, C-terminal domain"/>
    <property type="match status" value="1"/>
</dbReference>
<proteinExistence type="inferred from homology"/>
<dbReference type="HAMAP" id="MF_00688">
    <property type="entry name" value="Leu_Phe_trans"/>
    <property type="match status" value="1"/>
</dbReference>
<dbReference type="PANTHER" id="PTHR30098">
    <property type="entry name" value="LEUCYL/PHENYLALANYL-TRNA--PROTEIN TRANSFERASE"/>
    <property type="match status" value="1"/>
</dbReference>
<reference evidence="5 6" key="1">
    <citation type="submission" date="2020-08" db="EMBL/GenBank/DDBJ databases">
        <title>Genomic Encyclopedia of Type Strains, Phase IV (KMG-IV): sequencing the most valuable type-strain genomes for metagenomic binning, comparative biology and taxonomic classification.</title>
        <authorList>
            <person name="Goeker M."/>
        </authorList>
    </citation>
    <scope>NUCLEOTIDE SEQUENCE [LARGE SCALE GENOMIC DNA]</scope>
    <source>
        <strain evidence="5 6">DSM 11590</strain>
    </source>
</reference>
<evidence type="ECO:0000256" key="2">
    <source>
        <dbReference type="ARBA" id="ARBA00022679"/>
    </source>
</evidence>
<dbReference type="AlphaFoldDB" id="A0A7W9ZCI1"/>
<dbReference type="InterPro" id="IPR004616">
    <property type="entry name" value="Leu/Phe-tRNA_Trfase"/>
</dbReference>
<comment type="function">
    <text evidence="4">Functions in the N-end rule pathway of protein degradation where it conjugates Leu, Phe and, less efficiently, Met from aminoacyl-tRNAs to the N-termini of proteins containing an N-terminal arginine or lysine.</text>
</comment>
<dbReference type="Pfam" id="PF03588">
    <property type="entry name" value="Leu_Phe_trans"/>
    <property type="match status" value="1"/>
</dbReference>
<keyword evidence="2 4" id="KW-0808">Transferase</keyword>
<dbReference type="Proteomes" id="UP000544872">
    <property type="component" value="Unassembled WGS sequence"/>
</dbReference>
<comment type="similarity">
    <text evidence="4">Belongs to the L/F-transferase family.</text>
</comment>
<protein>
    <recommendedName>
        <fullName evidence="4">Leucyl/phenylalanyl-tRNA--protein transferase</fullName>
        <ecNumber evidence="4">2.3.2.6</ecNumber>
    </recommendedName>
    <alternativeName>
        <fullName evidence="4">L/F-transferase</fullName>
    </alternativeName>
    <alternativeName>
        <fullName evidence="4">Leucyltransferase</fullName>
    </alternativeName>
    <alternativeName>
        <fullName evidence="4">Phenyalanyltransferase</fullName>
    </alternativeName>
</protein>
<dbReference type="SUPFAM" id="SSF55729">
    <property type="entry name" value="Acyl-CoA N-acyltransferases (Nat)"/>
    <property type="match status" value="1"/>
</dbReference>
<gene>
    <name evidence="4" type="primary">aat</name>
    <name evidence="5" type="ORF">FHS48_000236</name>
</gene>
<evidence type="ECO:0000256" key="3">
    <source>
        <dbReference type="ARBA" id="ARBA00023315"/>
    </source>
</evidence>
<dbReference type="GO" id="GO:0030163">
    <property type="term" value="P:protein catabolic process"/>
    <property type="evidence" value="ECO:0007669"/>
    <property type="project" value="UniProtKB-UniRule"/>
</dbReference>
<comment type="caution">
    <text evidence="5">The sequence shown here is derived from an EMBL/GenBank/DDBJ whole genome shotgun (WGS) entry which is preliminary data.</text>
</comment>
<keyword evidence="3 4" id="KW-0012">Acyltransferase</keyword>
<dbReference type="GO" id="GO:0008914">
    <property type="term" value="F:leucyl-tRNA--protein transferase activity"/>
    <property type="evidence" value="ECO:0007669"/>
    <property type="project" value="UniProtKB-UniRule"/>
</dbReference>
<evidence type="ECO:0000256" key="4">
    <source>
        <dbReference type="HAMAP-Rule" id="MF_00688"/>
    </source>
</evidence>
<comment type="catalytic activity">
    <reaction evidence="4">
        <text>N-terminal L-lysyl-[protein] + L-leucyl-tRNA(Leu) = N-terminal L-leucyl-L-lysyl-[protein] + tRNA(Leu) + H(+)</text>
        <dbReference type="Rhea" id="RHEA:12340"/>
        <dbReference type="Rhea" id="RHEA-COMP:9613"/>
        <dbReference type="Rhea" id="RHEA-COMP:9622"/>
        <dbReference type="Rhea" id="RHEA-COMP:12670"/>
        <dbReference type="Rhea" id="RHEA-COMP:12671"/>
        <dbReference type="ChEBI" id="CHEBI:15378"/>
        <dbReference type="ChEBI" id="CHEBI:65249"/>
        <dbReference type="ChEBI" id="CHEBI:78442"/>
        <dbReference type="ChEBI" id="CHEBI:78494"/>
        <dbReference type="ChEBI" id="CHEBI:133043"/>
        <dbReference type="EC" id="2.3.2.6"/>
    </reaction>
</comment>
<name>A0A7W9ZCI1_NOVIT</name>
<dbReference type="NCBIfam" id="TIGR00667">
    <property type="entry name" value="aat"/>
    <property type="match status" value="1"/>
</dbReference>
<comment type="catalytic activity">
    <reaction evidence="4">
        <text>N-terminal L-arginyl-[protein] + L-leucyl-tRNA(Leu) = N-terminal L-leucyl-L-arginyl-[protein] + tRNA(Leu) + H(+)</text>
        <dbReference type="Rhea" id="RHEA:50416"/>
        <dbReference type="Rhea" id="RHEA-COMP:9613"/>
        <dbReference type="Rhea" id="RHEA-COMP:9622"/>
        <dbReference type="Rhea" id="RHEA-COMP:12672"/>
        <dbReference type="Rhea" id="RHEA-COMP:12673"/>
        <dbReference type="ChEBI" id="CHEBI:15378"/>
        <dbReference type="ChEBI" id="CHEBI:64719"/>
        <dbReference type="ChEBI" id="CHEBI:78442"/>
        <dbReference type="ChEBI" id="CHEBI:78494"/>
        <dbReference type="ChEBI" id="CHEBI:133044"/>
        <dbReference type="EC" id="2.3.2.6"/>
    </reaction>
</comment>
<accession>A0A7W9ZCI1</accession>
<comment type="catalytic activity">
    <reaction evidence="4">
        <text>L-phenylalanyl-tRNA(Phe) + an N-terminal L-alpha-aminoacyl-[protein] = an N-terminal L-phenylalanyl-L-alpha-aminoacyl-[protein] + tRNA(Phe)</text>
        <dbReference type="Rhea" id="RHEA:43632"/>
        <dbReference type="Rhea" id="RHEA-COMP:9668"/>
        <dbReference type="Rhea" id="RHEA-COMP:9699"/>
        <dbReference type="Rhea" id="RHEA-COMP:10636"/>
        <dbReference type="Rhea" id="RHEA-COMP:10637"/>
        <dbReference type="ChEBI" id="CHEBI:78442"/>
        <dbReference type="ChEBI" id="CHEBI:78531"/>
        <dbReference type="ChEBI" id="CHEBI:78597"/>
        <dbReference type="ChEBI" id="CHEBI:83561"/>
        <dbReference type="EC" id="2.3.2.6"/>
    </reaction>
</comment>
<dbReference type="EC" id="2.3.2.6" evidence="4"/>
<dbReference type="InterPro" id="IPR042203">
    <property type="entry name" value="Leu/Phe-tRNA_Trfase_C"/>
</dbReference>
<evidence type="ECO:0000313" key="5">
    <source>
        <dbReference type="EMBL" id="MBB6208855.1"/>
    </source>
</evidence>
<keyword evidence="6" id="KW-1185">Reference proteome</keyword>
<dbReference type="EMBL" id="JACIIX010000001">
    <property type="protein sequence ID" value="MBB6208855.1"/>
    <property type="molecule type" value="Genomic_DNA"/>
</dbReference>
<dbReference type="PANTHER" id="PTHR30098:SF2">
    <property type="entry name" value="LEUCYL_PHENYLALANYL-TRNA--PROTEIN TRANSFERASE"/>
    <property type="match status" value="1"/>
</dbReference>
<dbReference type="GO" id="GO:0005737">
    <property type="term" value="C:cytoplasm"/>
    <property type="evidence" value="ECO:0007669"/>
    <property type="project" value="UniProtKB-SubCell"/>
</dbReference>
<evidence type="ECO:0000256" key="1">
    <source>
        <dbReference type="ARBA" id="ARBA00022490"/>
    </source>
</evidence>
<dbReference type="InterPro" id="IPR016181">
    <property type="entry name" value="Acyl_CoA_acyltransferase"/>
</dbReference>
<sequence length="208" mass="23169">MTDRITPDLLLRAYACGLFPMARTRDDPHLHWIDPDLRGILPLETFHVPRSLQKTLRRGDMITTADRAFPAVMENCAAPAPGRQETWINPEIVALFTALHRDGYAHSVETWQDGELVGGLYGLALGGAFFGESMFSRRTDASKVALCALIDRLRAGGFVLLDTQFITGHLARFGAVEIPRAEYHRRLRAALAVPARWPDDPWPEHGTG</sequence>
<keyword evidence="1 4" id="KW-0963">Cytoplasm</keyword>
<organism evidence="5 6">
    <name type="scientific">Novispirillum itersonii</name>
    <name type="common">Aquaspirillum itersonii</name>
    <dbReference type="NCBI Taxonomy" id="189"/>
    <lineage>
        <taxon>Bacteria</taxon>
        <taxon>Pseudomonadati</taxon>
        <taxon>Pseudomonadota</taxon>
        <taxon>Alphaproteobacteria</taxon>
        <taxon>Rhodospirillales</taxon>
        <taxon>Novispirillaceae</taxon>
        <taxon>Novispirillum</taxon>
    </lineage>
</organism>